<name>A0ABW2JEW7_9ACTN</name>
<keyword evidence="2 6" id="KW-0560">Oxidoreductase</keyword>
<feature type="domain" description="Peptide methionine sulphoxide reductase MsrA" evidence="5">
    <location>
        <begin position="49"/>
        <end position="187"/>
    </location>
</feature>
<evidence type="ECO:0000256" key="3">
    <source>
        <dbReference type="ARBA" id="ARBA00047806"/>
    </source>
</evidence>
<dbReference type="SUPFAM" id="SSF55068">
    <property type="entry name" value="Peptide methionine sulfoxide reductase"/>
    <property type="match status" value="1"/>
</dbReference>
<dbReference type="InterPro" id="IPR036509">
    <property type="entry name" value="Met_Sox_Rdtase_MsrA_sf"/>
</dbReference>
<gene>
    <name evidence="6" type="primary">msrA</name>
    <name evidence="6" type="ORF">ACFQVC_06775</name>
</gene>
<evidence type="ECO:0000259" key="5">
    <source>
        <dbReference type="Pfam" id="PF01625"/>
    </source>
</evidence>
<dbReference type="EMBL" id="JBHTCF010000002">
    <property type="protein sequence ID" value="MFC7303916.1"/>
    <property type="molecule type" value="Genomic_DNA"/>
</dbReference>
<dbReference type="RefSeq" id="WP_381827574.1">
    <property type="nucleotide sequence ID" value="NZ_JBHTCF010000002.1"/>
</dbReference>
<comment type="caution">
    <text evidence="6">The sequence shown here is derived from an EMBL/GenBank/DDBJ whole genome shotgun (WGS) entry which is preliminary data.</text>
</comment>
<evidence type="ECO:0000313" key="6">
    <source>
        <dbReference type="EMBL" id="MFC7303916.1"/>
    </source>
</evidence>
<comment type="catalytic activity">
    <reaction evidence="3">
        <text>L-methionyl-[protein] + [thioredoxin]-disulfide + H2O = L-methionyl-(S)-S-oxide-[protein] + [thioredoxin]-dithiol</text>
        <dbReference type="Rhea" id="RHEA:14217"/>
        <dbReference type="Rhea" id="RHEA-COMP:10698"/>
        <dbReference type="Rhea" id="RHEA-COMP:10700"/>
        <dbReference type="Rhea" id="RHEA-COMP:12313"/>
        <dbReference type="Rhea" id="RHEA-COMP:12315"/>
        <dbReference type="ChEBI" id="CHEBI:15377"/>
        <dbReference type="ChEBI" id="CHEBI:16044"/>
        <dbReference type="ChEBI" id="CHEBI:29950"/>
        <dbReference type="ChEBI" id="CHEBI:44120"/>
        <dbReference type="ChEBI" id="CHEBI:50058"/>
        <dbReference type="EC" id="1.8.4.11"/>
    </reaction>
</comment>
<keyword evidence="7" id="KW-1185">Reference proteome</keyword>
<protein>
    <recommendedName>
        <fullName evidence="1">peptide-methionine (S)-S-oxide reductase</fullName>
        <ecNumber evidence="1">1.8.4.11</ecNumber>
    </recommendedName>
</protein>
<sequence>MFKNRNSTKLTADEALPGRAELSVVVPERHAILGTALLGPYPEGYEIAEFGVDCYWSGEAAFWDAPGVWTTVAGYQGGVTPFPTPVEVLTDRTGHTESVRVVFDPRVTSYEALLEIFWERHDPTRPFGPNSQARSSIFTRSLAQQAAAEASREALQQRLRRPIATEIVPAQEYPFYPSDAYNQQYLAGSRARR</sequence>
<dbReference type="EC" id="1.8.4.11" evidence="1"/>
<evidence type="ECO:0000256" key="1">
    <source>
        <dbReference type="ARBA" id="ARBA00012502"/>
    </source>
</evidence>
<dbReference type="Proteomes" id="UP001596523">
    <property type="component" value="Unassembled WGS sequence"/>
</dbReference>
<organism evidence="6 7">
    <name type="scientific">Streptomyces monticola</name>
    <dbReference type="NCBI Taxonomy" id="2666263"/>
    <lineage>
        <taxon>Bacteria</taxon>
        <taxon>Bacillati</taxon>
        <taxon>Actinomycetota</taxon>
        <taxon>Actinomycetes</taxon>
        <taxon>Kitasatosporales</taxon>
        <taxon>Streptomycetaceae</taxon>
        <taxon>Streptomyces</taxon>
    </lineage>
</organism>
<dbReference type="Pfam" id="PF01625">
    <property type="entry name" value="PMSR"/>
    <property type="match status" value="1"/>
</dbReference>
<comment type="catalytic activity">
    <reaction evidence="4">
        <text>[thioredoxin]-disulfide + L-methionine + H2O = L-methionine (S)-S-oxide + [thioredoxin]-dithiol</text>
        <dbReference type="Rhea" id="RHEA:19993"/>
        <dbReference type="Rhea" id="RHEA-COMP:10698"/>
        <dbReference type="Rhea" id="RHEA-COMP:10700"/>
        <dbReference type="ChEBI" id="CHEBI:15377"/>
        <dbReference type="ChEBI" id="CHEBI:29950"/>
        <dbReference type="ChEBI" id="CHEBI:50058"/>
        <dbReference type="ChEBI" id="CHEBI:57844"/>
        <dbReference type="ChEBI" id="CHEBI:58772"/>
        <dbReference type="EC" id="1.8.4.11"/>
    </reaction>
</comment>
<evidence type="ECO:0000313" key="7">
    <source>
        <dbReference type="Proteomes" id="UP001596523"/>
    </source>
</evidence>
<dbReference type="NCBIfam" id="TIGR00401">
    <property type="entry name" value="msrA"/>
    <property type="match status" value="1"/>
</dbReference>
<evidence type="ECO:0000256" key="4">
    <source>
        <dbReference type="ARBA" id="ARBA00048782"/>
    </source>
</evidence>
<proteinExistence type="predicted"/>
<evidence type="ECO:0000256" key="2">
    <source>
        <dbReference type="ARBA" id="ARBA00023002"/>
    </source>
</evidence>
<reference evidence="7" key="1">
    <citation type="journal article" date="2019" name="Int. J. Syst. Evol. Microbiol.">
        <title>The Global Catalogue of Microorganisms (GCM) 10K type strain sequencing project: providing services to taxonomists for standard genome sequencing and annotation.</title>
        <authorList>
            <consortium name="The Broad Institute Genomics Platform"/>
            <consortium name="The Broad Institute Genome Sequencing Center for Infectious Disease"/>
            <person name="Wu L."/>
            <person name="Ma J."/>
        </authorList>
    </citation>
    <scope>NUCLEOTIDE SEQUENCE [LARGE SCALE GENOMIC DNA]</scope>
    <source>
        <strain evidence="7">SYNS20</strain>
    </source>
</reference>
<dbReference type="PANTHER" id="PTHR42799:SF2">
    <property type="entry name" value="MITOCHONDRIAL PEPTIDE METHIONINE SULFOXIDE REDUCTASE"/>
    <property type="match status" value="1"/>
</dbReference>
<dbReference type="InterPro" id="IPR002569">
    <property type="entry name" value="Met_Sox_Rdtase_MsrA_dom"/>
</dbReference>
<dbReference type="GO" id="GO:0008113">
    <property type="term" value="F:peptide-methionine (S)-S-oxide reductase activity"/>
    <property type="evidence" value="ECO:0007669"/>
    <property type="project" value="UniProtKB-EC"/>
</dbReference>
<dbReference type="InterPro" id="IPR050162">
    <property type="entry name" value="MsrA_MetSO_reductase"/>
</dbReference>
<accession>A0ABW2JEW7</accession>
<dbReference type="Gene3D" id="3.30.1060.10">
    <property type="entry name" value="Peptide methionine sulphoxide reductase MsrA"/>
    <property type="match status" value="1"/>
</dbReference>
<dbReference type="PANTHER" id="PTHR42799">
    <property type="entry name" value="MITOCHONDRIAL PEPTIDE METHIONINE SULFOXIDE REDUCTASE"/>
    <property type="match status" value="1"/>
</dbReference>